<gene>
    <name evidence="2" type="ORF">VITFI_CDS0864</name>
</gene>
<dbReference type="Pfam" id="PF03259">
    <property type="entry name" value="Robl_LC7"/>
    <property type="match status" value="1"/>
</dbReference>
<evidence type="ECO:0000259" key="1">
    <source>
        <dbReference type="SMART" id="SM00960"/>
    </source>
</evidence>
<feature type="domain" description="Roadblock/LAMTOR2" evidence="1">
    <location>
        <begin position="14"/>
        <end position="103"/>
    </location>
</feature>
<dbReference type="SMART" id="SM00960">
    <property type="entry name" value="Robl_LC7"/>
    <property type="match status" value="1"/>
</dbReference>
<accession>A0A221KC92</accession>
<reference evidence="2 3" key="1">
    <citation type="submission" date="2017-07" db="EMBL/GenBank/DDBJ databases">
        <title>Complete Genome Sequence of the cosmetic ferment Vitreoscilla filiformis (ATCC15551).</title>
        <authorList>
            <person name="Contreras S."/>
            <person name="Sagory-Zalkind P."/>
            <person name="Blanquart H."/>
            <person name="Iltis A."/>
            <person name="Morand S.C."/>
        </authorList>
    </citation>
    <scope>NUCLEOTIDE SEQUENCE [LARGE SCALE GENOMIC DNA]</scope>
    <source>
        <strain evidence="2 3">ATCC 15551</strain>
    </source>
</reference>
<name>A0A221KC92_VITFI</name>
<evidence type="ECO:0000313" key="3">
    <source>
        <dbReference type="Proteomes" id="UP000199729"/>
    </source>
</evidence>
<evidence type="ECO:0000313" key="2">
    <source>
        <dbReference type="EMBL" id="ASM76642.1"/>
    </source>
</evidence>
<dbReference type="RefSeq" id="WP_089415945.1">
    <property type="nucleotide sequence ID" value="NZ_CP022423.1"/>
</dbReference>
<organism evidence="2 3">
    <name type="scientific">Vitreoscilla filiformis</name>
    <dbReference type="NCBI Taxonomy" id="63"/>
    <lineage>
        <taxon>Bacteria</taxon>
        <taxon>Pseudomonadati</taxon>
        <taxon>Pseudomonadota</taxon>
        <taxon>Betaproteobacteria</taxon>
        <taxon>Neisseriales</taxon>
        <taxon>Neisseriaceae</taxon>
        <taxon>Vitreoscilla</taxon>
    </lineage>
</organism>
<keyword evidence="3" id="KW-1185">Reference proteome</keyword>
<dbReference type="InterPro" id="IPR004942">
    <property type="entry name" value="Roadblock/LAMTOR2_dom"/>
</dbReference>
<dbReference type="Proteomes" id="UP000199729">
    <property type="component" value="Chromosome"/>
</dbReference>
<dbReference type="AlphaFoldDB" id="A0A221KC92"/>
<protein>
    <recommendedName>
        <fullName evidence="1">Roadblock/LAMTOR2 domain-containing protein</fullName>
    </recommendedName>
</protein>
<dbReference type="SUPFAM" id="SSF103196">
    <property type="entry name" value="Roadblock/LC7 domain"/>
    <property type="match status" value="1"/>
</dbReference>
<dbReference type="KEGG" id="vff:VITFI_CDS0864"/>
<dbReference type="OrthoDB" id="9154167at2"/>
<sequence length="130" mass="13685">MSAHIEPWIRAKAQATANELLNAIEGVRAIVVATEDGFDVATAQNKPIDPSRIAAMTSSISAIGQILSQEAALGRPECLVVDATEGYLIMRRACCGPVVLVITALTQRQALLGLAMHTVTAAARQMEAST</sequence>
<dbReference type="Gene3D" id="3.30.450.30">
    <property type="entry name" value="Dynein light chain 2a, cytoplasmic"/>
    <property type="match status" value="1"/>
</dbReference>
<dbReference type="EMBL" id="CP022423">
    <property type="protein sequence ID" value="ASM76642.1"/>
    <property type="molecule type" value="Genomic_DNA"/>
</dbReference>
<proteinExistence type="predicted"/>